<dbReference type="InterPro" id="IPR053717">
    <property type="entry name" value="MerB_lyase_sf"/>
</dbReference>
<reference evidence="2" key="1">
    <citation type="journal article" date="2019" name="Int. J. Syst. Evol. Microbiol.">
        <title>The Global Catalogue of Microorganisms (GCM) 10K type strain sequencing project: providing services to taxonomists for standard genome sequencing and annotation.</title>
        <authorList>
            <consortium name="The Broad Institute Genomics Platform"/>
            <consortium name="The Broad Institute Genome Sequencing Center for Infectious Disease"/>
            <person name="Wu L."/>
            <person name="Ma J."/>
        </authorList>
    </citation>
    <scope>NUCLEOTIDE SEQUENCE [LARGE SCALE GENOMIC DNA]</scope>
    <source>
        <strain evidence="2">JCM 30331</strain>
    </source>
</reference>
<proteinExistence type="predicted"/>
<name>A0ABQ2F4G1_9DEIO</name>
<evidence type="ECO:0000313" key="2">
    <source>
        <dbReference type="Proteomes" id="UP000647587"/>
    </source>
</evidence>
<gene>
    <name evidence="1" type="ORF">GCM10008955_36040</name>
</gene>
<dbReference type="EMBL" id="BMPP01000019">
    <property type="protein sequence ID" value="GGK38980.1"/>
    <property type="molecule type" value="Genomic_DNA"/>
</dbReference>
<dbReference type="Proteomes" id="UP000647587">
    <property type="component" value="Unassembled WGS sequence"/>
</dbReference>
<evidence type="ECO:0008006" key="3">
    <source>
        <dbReference type="Google" id="ProtNLM"/>
    </source>
</evidence>
<dbReference type="Gene3D" id="3.30.450.410">
    <property type="match status" value="1"/>
</dbReference>
<accession>A0ABQ2F4G1</accession>
<dbReference type="Pfam" id="PF03243">
    <property type="entry name" value="MerB"/>
    <property type="match status" value="1"/>
</dbReference>
<sequence length="173" mass="18862">MPEMTTLPAPLAALLNCCEGQSPEAMLRGFVMFTPTPHVIHTQAGVRIYTRCALDTLLAAWILDENIDIVTTPPGATQSLEFTVRNGQLHSPSDAVLALPTQPDTRSAEKVYRSFCPYALAFPNVEAYQAWSNTATVPTTPVTFQDAYRLSRDFIGHLAHLSTLDGHGGTRCC</sequence>
<comment type="caution">
    <text evidence="1">The sequence shown here is derived from an EMBL/GenBank/DDBJ whole genome shotgun (WGS) entry which is preliminary data.</text>
</comment>
<keyword evidence="2" id="KW-1185">Reference proteome</keyword>
<dbReference type="SUPFAM" id="SSF160387">
    <property type="entry name" value="NosL/MerB-like"/>
    <property type="match status" value="1"/>
</dbReference>
<dbReference type="InterPro" id="IPR004927">
    <property type="entry name" value="MerB"/>
</dbReference>
<dbReference type="RefSeq" id="WP_189011266.1">
    <property type="nucleotide sequence ID" value="NZ_BMPP01000019.1"/>
</dbReference>
<evidence type="ECO:0000313" key="1">
    <source>
        <dbReference type="EMBL" id="GGK38980.1"/>
    </source>
</evidence>
<organism evidence="1 2">
    <name type="scientific">Deinococcus malanensis</name>
    <dbReference type="NCBI Taxonomy" id="1706855"/>
    <lineage>
        <taxon>Bacteria</taxon>
        <taxon>Thermotogati</taxon>
        <taxon>Deinococcota</taxon>
        <taxon>Deinococci</taxon>
        <taxon>Deinococcales</taxon>
        <taxon>Deinococcaceae</taxon>
        <taxon>Deinococcus</taxon>
    </lineage>
</organism>
<protein>
    <recommendedName>
        <fullName evidence="3">Alkylmercury lyase</fullName>
    </recommendedName>
</protein>